<evidence type="ECO:0000313" key="26">
    <source>
        <dbReference type="Proteomes" id="UP000283497"/>
    </source>
</evidence>
<evidence type="ECO:0000256" key="3">
    <source>
        <dbReference type="ARBA" id="ARBA00022605"/>
    </source>
</evidence>
<comment type="catalytic activity">
    <reaction evidence="15">
        <text>(2R,3R)-2,3-dihydroxy-3-methylpentanoate = (S)-3-methyl-2-oxopentanoate + H2O</text>
        <dbReference type="Rhea" id="RHEA:27694"/>
        <dbReference type="ChEBI" id="CHEBI:15377"/>
        <dbReference type="ChEBI" id="CHEBI:35146"/>
        <dbReference type="ChEBI" id="CHEBI:49258"/>
        <dbReference type="EC" id="4.2.1.9"/>
    </reaction>
</comment>
<gene>
    <name evidence="15 18" type="primary">ilvD</name>
    <name evidence="21" type="ORF">DW068_04200</name>
    <name evidence="22" type="ORF">DWZ29_07465</name>
    <name evidence="20" type="ORF">DXD91_03945</name>
    <name evidence="19" type="ORF">ERS852450_00250</name>
    <name evidence="18" type="ORF">ERS852578_01247</name>
</gene>
<keyword evidence="5 15" id="KW-0479">Metal-binding</keyword>
<dbReference type="RefSeq" id="WP_005351052.1">
    <property type="nucleotide sequence ID" value="NZ_BLYK01000049.1"/>
</dbReference>
<evidence type="ECO:0000259" key="17">
    <source>
        <dbReference type="Pfam" id="PF24877"/>
    </source>
</evidence>
<evidence type="ECO:0000256" key="5">
    <source>
        <dbReference type="ARBA" id="ARBA00022723"/>
    </source>
</evidence>
<dbReference type="GO" id="GO:0005829">
    <property type="term" value="C:cytosol"/>
    <property type="evidence" value="ECO:0007669"/>
    <property type="project" value="TreeGrafter"/>
</dbReference>
<dbReference type="InterPro" id="IPR037237">
    <property type="entry name" value="IlvD/EDD_N"/>
</dbReference>
<dbReference type="InterPro" id="IPR000581">
    <property type="entry name" value="ILV_EDD_N"/>
</dbReference>
<dbReference type="NCBIfam" id="NF002068">
    <property type="entry name" value="PRK00911.1"/>
    <property type="match status" value="1"/>
</dbReference>
<feature type="binding site" description="via carbamate group" evidence="15">
    <location>
        <position position="121"/>
    </location>
    <ligand>
        <name>Mg(2+)</name>
        <dbReference type="ChEBI" id="CHEBI:18420"/>
    </ligand>
</feature>
<evidence type="ECO:0000313" key="20">
    <source>
        <dbReference type="EMBL" id="RGI90618.1"/>
    </source>
</evidence>
<dbReference type="SUPFAM" id="SSF143975">
    <property type="entry name" value="IlvD/EDD N-terminal domain-like"/>
    <property type="match status" value="1"/>
</dbReference>
<keyword evidence="7 15" id="KW-0408">Iron</keyword>
<feature type="binding site" evidence="15">
    <location>
        <position position="120"/>
    </location>
    <ligand>
        <name>Mg(2+)</name>
        <dbReference type="ChEBI" id="CHEBI:18420"/>
    </ligand>
</feature>
<sequence>MNSDHVKKGMQQAPHRSLFNALGYTKEEMERPLVGIVSSYNEIVPGHMNLDKITQAVKMGVAMAGGTPVVFPAIAVCDGIAMGHTGMKYSLVTRELIADSTECMAKAHQFDALVMIPNCDKNVPGLLMAAARINVPTVFVSGGPMLAGHVDGRKRSLSSMFEAVGAYEAGKMTAEKVEEYVNKVCPTCGSCSGMYTANSMNCMTEVLGMGLRGNGTIPAVYSERIRLAKHAGMKVMELLKNNVRPSDIMTKKAFLNCLTVDMALGCSTNTMLHLPAIAHEAGVELNMDIANEISAKTPNLCHLAPAGPTYMEDLNEAGGVYAVMNELSKKGLLYEDQITVTGKTVGENIKDVHNLNPEVIRPIDNPYMAQGGIAVLKGNIAPDTGIVKQSAVVPEMMVHEGPARVFDCEEDAIKAIKGGDIVPGDVVVIRYEGPKGGPGMREMLNPTSAIAGMGLGDSVALITDGRFSGASRGASIGHVSPEAAVGGPIALIEEGDIIKIDIPNNSLNVDVSDEELAKRKEKWQPREPKITDGYLRRYAALVTSGNRGAVLDVDQLK</sequence>
<dbReference type="Proteomes" id="UP000095390">
    <property type="component" value="Unassembled WGS sequence"/>
</dbReference>
<dbReference type="FunFam" id="3.50.30.80:FF:000001">
    <property type="entry name" value="Dihydroxy-acid dehydratase"/>
    <property type="match status" value="1"/>
</dbReference>
<proteinExistence type="inferred from homology"/>
<dbReference type="SUPFAM" id="SSF52016">
    <property type="entry name" value="LeuD/IlvD-like"/>
    <property type="match status" value="1"/>
</dbReference>
<evidence type="ECO:0000256" key="2">
    <source>
        <dbReference type="ARBA" id="ARBA00006486"/>
    </source>
</evidence>
<keyword evidence="6 15" id="KW-0460">Magnesium</keyword>
<evidence type="ECO:0000313" key="21">
    <source>
        <dbReference type="EMBL" id="RHK40500.1"/>
    </source>
</evidence>
<evidence type="ECO:0000256" key="8">
    <source>
        <dbReference type="ARBA" id="ARBA00023014"/>
    </source>
</evidence>
<dbReference type="InterPro" id="IPR056740">
    <property type="entry name" value="ILV_EDD_C"/>
</dbReference>
<reference evidence="25 26" key="2">
    <citation type="submission" date="2018-08" db="EMBL/GenBank/DDBJ databases">
        <title>A genome reference for cultivated species of the human gut microbiota.</title>
        <authorList>
            <person name="Zou Y."/>
            <person name="Xue W."/>
            <person name="Luo G."/>
        </authorList>
    </citation>
    <scope>NUCLEOTIDE SEQUENCE [LARGE SCALE GENOMIC DNA]</scope>
    <source>
        <strain evidence="22 27">AF31-17AC</strain>
        <strain evidence="21 26">AF45-14BH</strain>
        <strain evidence="20 25">TM10-1AC</strain>
    </source>
</reference>
<evidence type="ECO:0000313" key="25">
    <source>
        <dbReference type="Proteomes" id="UP000262524"/>
    </source>
</evidence>
<keyword evidence="3 15" id="KW-0028">Amino-acid biosynthesis</keyword>
<dbReference type="HAMAP" id="MF_00012">
    <property type="entry name" value="IlvD"/>
    <property type="match status" value="1"/>
</dbReference>
<evidence type="ECO:0000256" key="9">
    <source>
        <dbReference type="ARBA" id="ARBA00023239"/>
    </source>
</evidence>
<dbReference type="PANTHER" id="PTHR43661">
    <property type="entry name" value="D-XYLONATE DEHYDRATASE"/>
    <property type="match status" value="1"/>
</dbReference>
<dbReference type="InterPro" id="IPR004404">
    <property type="entry name" value="DihydroxyA_deHydtase"/>
</dbReference>
<dbReference type="EMBL" id="CYZL01000002">
    <property type="protein sequence ID" value="CUN57778.1"/>
    <property type="molecule type" value="Genomic_DNA"/>
</dbReference>
<keyword evidence="10 15" id="KW-0100">Branched-chain amino acid biosynthesis</keyword>
<dbReference type="OrthoDB" id="9807077at2"/>
<comment type="function">
    <text evidence="15">Functions in the biosynthesis of branched-chain amino acids. Catalyzes the dehydration of (2R,3R)-2,3-dihydroxy-3-methylpentanoate (2,3-dihydroxy-3-methylvalerate) into 2-oxo-3-methylpentanoate (2-oxo-3-methylvalerate) and of (2R)-2,3-dihydroxy-3-methylbutanoate (2,3-dihydroxyisovalerate) into 2-oxo-3-methylbutanoate (2-oxoisovalerate), the penultimate precursor to L-isoleucine and L-valine, respectively.</text>
</comment>
<evidence type="ECO:0000256" key="1">
    <source>
        <dbReference type="ARBA" id="ARBA00001946"/>
    </source>
</evidence>
<feature type="binding site" evidence="15">
    <location>
        <position position="442"/>
    </location>
    <ligand>
        <name>Mg(2+)</name>
        <dbReference type="ChEBI" id="CHEBI:18420"/>
    </ligand>
</feature>
<dbReference type="GO" id="GO:0051537">
    <property type="term" value="F:2 iron, 2 sulfur cluster binding"/>
    <property type="evidence" value="ECO:0007669"/>
    <property type="project" value="UniProtKB-UniRule"/>
</dbReference>
<dbReference type="EMBL" id="QSOE01000016">
    <property type="protein sequence ID" value="RGI90618.1"/>
    <property type="molecule type" value="Genomic_DNA"/>
</dbReference>
<dbReference type="GO" id="GO:0004160">
    <property type="term" value="F:dihydroxy-acid dehydratase activity"/>
    <property type="evidence" value="ECO:0007669"/>
    <property type="project" value="UniProtKB-UniRule"/>
</dbReference>
<comment type="similarity">
    <text evidence="2 15">Belongs to the IlvD/Edd family.</text>
</comment>
<evidence type="ECO:0000313" key="18">
    <source>
        <dbReference type="EMBL" id="CUM94651.1"/>
    </source>
</evidence>
<evidence type="ECO:0000313" key="22">
    <source>
        <dbReference type="EMBL" id="RHN13484.1"/>
    </source>
</evidence>
<dbReference type="PANTHER" id="PTHR43661:SF3">
    <property type="entry name" value="D-XYLONATE DEHYDRATASE YAGF-RELATED"/>
    <property type="match status" value="1"/>
</dbReference>
<dbReference type="PROSITE" id="PS00887">
    <property type="entry name" value="ILVD_EDD_2"/>
    <property type="match status" value="1"/>
</dbReference>
<dbReference type="GO" id="GO:0000287">
    <property type="term" value="F:magnesium ion binding"/>
    <property type="evidence" value="ECO:0007669"/>
    <property type="project" value="UniProtKB-UniRule"/>
</dbReference>
<comment type="catalytic activity">
    <reaction evidence="11">
        <text>(2R)-2,3-dihydroxy-3-methylbutanoate = 3-methyl-2-oxobutanoate + H2O</text>
        <dbReference type="Rhea" id="RHEA:24809"/>
        <dbReference type="ChEBI" id="CHEBI:11851"/>
        <dbReference type="ChEBI" id="CHEBI:15377"/>
        <dbReference type="ChEBI" id="CHEBI:49072"/>
        <dbReference type="EC" id="4.2.1.9"/>
    </reaction>
    <physiologicalReaction direction="left-to-right" evidence="11">
        <dbReference type="Rhea" id="RHEA:24810"/>
    </physiologicalReaction>
</comment>
<dbReference type="Gene3D" id="3.50.30.80">
    <property type="entry name" value="IlvD/EDD C-terminal domain-like"/>
    <property type="match status" value="1"/>
</dbReference>
<dbReference type="UniPathway" id="UPA00047">
    <property type="reaction ID" value="UER00057"/>
</dbReference>
<dbReference type="Proteomes" id="UP000283497">
    <property type="component" value="Unassembled WGS sequence"/>
</dbReference>
<evidence type="ECO:0000256" key="12">
    <source>
        <dbReference type="ARBA" id="ARBA00029436"/>
    </source>
</evidence>
<dbReference type="EMBL" id="CYYC01000012">
    <property type="protein sequence ID" value="CUM94651.1"/>
    <property type="molecule type" value="Genomic_DNA"/>
</dbReference>
<keyword evidence="4 15" id="KW-0001">2Fe-2S</keyword>
<dbReference type="Proteomes" id="UP000095679">
    <property type="component" value="Unassembled WGS sequence"/>
</dbReference>
<feature type="binding site" evidence="15">
    <location>
        <position position="78"/>
    </location>
    <ligand>
        <name>Mg(2+)</name>
        <dbReference type="ChEBI" id="CHEBI:18420"/>
    </ligand>
</feature>
<feature type="domain" description="Dihydroxy-acid/6-phosphogluconate dehydratase N-terminal" evidence="16">
    <location>
        <begin position="31"/>
        <end position="348"/>
    </location>
</feature>
<evidence type="ECO:0000256" key="11">
    <source>
        <dbReference type="ARBA" id="ARBA00029304"/>
    </source>
</evidence>
<evidence type="ECO:0000256" key="13">
    <source>
        <dbReference type="ARBA" id="ARBA00029437"/>
    </source>
</evidence>
<dbReference type="Pfam" id="PF00920">
    <property type="entry name" value="ILVD_EDD_N"/>
    <property type="match status" value="1"/>
</dbReference>
<feature type="modified residue" description="N6-carboxylysine" evidence="15">
    <location>
        <position position="121"/>
    </location>
</feature>
<evidence type="ECO:0000256" key="15">
    <source>
        <dbReference type="HAMAP-Rule" id="MF_00012"/>
    </source>
</evidence>
<dbReference type="GO" id="GO:0009099">
    <property type="term" value="P:L-valine biosynthetic process"/>
    <property type="evidence" value="ECO:0007669"/>
    <property type="project" value="UniProtKB-UniRule"/>
</dbReference>
<comment type="caution">
    <text evidence="15">Lacks conserved residue(s) required for the propagation of feature annotation.</text>
</comment>
<reference evidence="23 24" key="1">
    <citation type="submission" date="2015-09" db="EMBL/GenBank/DDBJ databases">
        <authorList>
            <consortium name="Pathogen Informatics"/>
        </authorList>
    </citation>
    <scope>NUCLEOTIDE SEQUENCE [LARGE SCALE GENOMIC DNA]</scope>
    <source>
        <strain evidence="19 24">2789STDY5834835</strain>
        <strain evidence="18 23">2789STDY5834966</strain>
    </source>
</reference>
<evidence type="ECO:0000256" key="14">
    <source>
        <dbReference type="ARBA" id="ARBA00029490"/>
    </source>
</evidence>
<comment type="pathway">
    <text evidence="13 15">Amino-acid biosynthesis; L-isoleucine biosynthesis; L-isoleucine from 2-oxobutanoate: step 3/4.</text>
</comment>
<organism evidence="18 23">
    <name type="scientific">Anaerobutyricum hallii</name>
    <dbReference type="NCBI Taxonomy" id="39488"/>
    <lineage>
        <taxon>Bacteria</taxon>
        <taxon>Bacillati</taxon>
        <taxon>Bacillota</taxon>
        <taxon>Clostridia</taxon>
        <taxon>Lachnospirales</taxon>
        <taxon>Lachnospiraceae</taxon>
        <taxon>Anaerobutyricum</taxon>
    </lineage>
</organism>
<protein>
    <recommendedName>
        <fullName evidence="14 15">Dihydroxy-acid dehydratase</fullName>
        <shortName evidence="15">DAD</shortName>
        <ecNumber evidence="14 15">4.2.1.9</ecNumber>
    </recommendedName>
</protein>
<dbReference type="Proteomes" id="UP000283700">
    <property type="component" value="Unassembled WGS sequence"/>
</dbReference>
<accession>A0A173SWA0</accession>
<dbReference type="EMBL" id="QRNJ01000011">
    <property type="protein sequence ID" value="RHK40500.1"/>
    <property type="molecule type" value="Genomic_DNA"/>
</dbReference>
<dbReference type="PROSITE" id="PS00886">
    <property type="entry name" value="ILVD_EDD_1"/>
    <property type="match status" value="1"/>
</dbReference>
<dbReference type="EMBL" id="QRQO01000017">
    <property type="protein sequence ID" value="RHN13484.1"/>
    <property type="molecule type" value="Genomic_DNA"/>
</dbReference>
<dbReference type="Pfam" id="PF24877">
    <property type="entry name" value="ILV_EDD_C"/>
    <property type="match status" value="1"/>
</dbReference>
<evidence type="ECO:0000256" key="7">
    <source>
        <dbReference type="ARBA" id="ARBA00023004"/>
    </source>
</evidence>
<evidence type="ECO:0000313" key="19">
    <source>
        <dbReference type="EMBL" id="CUN57778.1"/>
    </source>
</evidence>
<evidence type="ECO:0000313" key="24">
    <source>
        <dbReference type="Proteomes" id="UP000095679"/>
    </source>
</evidence>
<name>A0A173SWA0_9FIRM</name>
<dbReference type="EC" id="4.2.1.9" evidence="14 15"/>
<evidence type="ECO:0000259" key="16">
    <source>
        <dbReference type="Pfam" id="PF00920"/>
    </source>
</evidence>
<dbReference type="InterPro" id="IPR042096">
    <property type="entry name" value="Dihydro-acid_dehy_C"/>
</dbReference>
<dbReference type="UniPathway" id="UPA00049">
    <property type="reaction ID" value="UER00061"/>
</dbReference>
<dbReference type="GeneID" id="75048076"/>
<dbReference type="AlphaFoldDB" id="A0A173SWA0"/>
<feature type="domain" description="Dihydroxy-acid/6-phosphogluconate dehydratase C-terminal" evidence="17">
    <location>
        <begin position="358"/>
        <end position="549"/>
    </location>
</feature>
<comment type="subunit">
    <text evidence="15">Homodimer.</text>
</comment>
<evidence type="ECO:0000313" key="27">
    <source>
        <dbReference type="Proteomes" id="UP000283700"/>
    </source>
</evidence>
<evidence type="ECO:0000256" key="4">
    <source>
        <dbReference type="ARBA" id="ARBA00022714"/>
    </source>
</evidence>
<dbReference type="InterPro" id="IPR020558">
    <property type="entry name" value="DiOHA_6PGluconate_deHydtase_CS"/>
</dbReference>
<comment type="pathway">
    <text evidence="12 15">Amino-acid biosynthesis; L-valine biosynthesis; L-valine from pyruvate: step 3/4.</text>
</comment>
<comment type="cofactor">
    <cofactor evidence="15">
        <name>[2Fe-2S] cluster</name>
        <dbReference type="ChEBI" id="CHEBI:190135"/>
    </cofactor>
    <text evidence="15">Binds 1 [2Fe-2S] cluster per subunit. This cluster acts as a Lewis acid cofactor.</text>
</comment>
<evidence type="ECO:0000256" key="6">
    <source>
        <dbReference type="ARBA" id="ARBA00022842"/>
    </source>
</evidence>
<dbReference type="Proteomes" id="UP000262524">
    <property type="component" value="Unassembled WGS sequence"/>
</dbReference>
<feature type="active site" description="Proton acceptor" evidence="15">
    <location>
        <position position="468"/>
    </location>
</feature>
<dbReference type="NCBIfam" id="TIGR00110">
    <property type="entry name" value="ilvD"/>
    <property type="match status" value="1"/>
</dbReference>
<evidence type="ECO:0000313" key="23">
    <source>
        <dbReference type="Proteomes" id="UP000095390"/>
    </source>
</evidence>
<keyword evidence="9 15" id="KW-0456">Lyase</keyword>
<keyword evidence="8 15" id="KW-0411">Iron-sulfur</keyword>
<dbReference type="GO" id="GO:0009097">
    <property type="term" value="P:isoleucine biosynthetic process"/>
    <property type="evidence" value="ECO:0007669"/>
    <property type="project" value="UniProtKB-UniRule"/>
</dbReference>
<evidence type="ECO:0000256" key="10">
    <source>
        <dbReference type="ARBA" id="ARBA00023304"/>
    </source>
</evidence>
<comment type="cofactor">
    <cofactor evidence="1 15">
        <name>Mg(2+)</name>
        <dbReference type="ChEBI" id="CHEBI:18420"/>
    </cofactor>
</comment>